<keyword evidence="2" id="KW-0238">DNA-binding</keyword>
<proteinExistence type="predicted"/>
<dbReference type="InterPro" id="IPR012318">
    <property type="entry name" value="HTH_CRP"/>
</dbReference>
<evidence type="ECO:0000256" key="3">
    <source>
        <dbReference type="ARBA" id="ARBA00023163"/>
    </source>
</evidence>
<dbReference type="KEGG" id="mdi:METDI0257"/>
<evidence type="ECO:0000313" key="7">
    <source>
        <dbReference type="Proteomes" id="UP000008070"/>
    </source>
</evidence>
<dbReference type="InterPro" id="IPR036388">
    <property type="entry name" value="WH-like_DNA-bd_sf"/>
</dbReference>
<dbReference type="InterPro" id="IPR018490">
    <property type="entry name" value="cNMP-bd_dom_sf"/>
</dbReference>
<dbReference type="PROSITE" id="PS51063">
    <property type="entry name" value="HTH_CRP_2"/>
    <property type="match status" value="1"/>
</dbReference>
<keyword evidence="1" id="KW-0805">Transcription regulation</keyword>
<reference evidence="7" key="1">
    <citation type="journal article" date="2009" name="PLoS ONE">
        <title>Methylobacterium genome sequences: a reference blueprint to investigate microbial metabolism of C1 compounds from natural and industrial sources.</title>
        <authorList>
            <person name="Vuilleumier S."/>
            <person name="Chistoserdova L."/>
            <person name="Lee M.-C."/>
            <person name="Bringel F."/>
            <person name="Lajus A."/>
            <person name="Zhou Y."/>
            <person name="Gourion B."/>
            <person name="Barbe V."/>
            <person name="Chang J."/>
            <person name="Cruveiller S."/>
            <person name="Dossat C."/>
            <person name="Gillett W."/>
            <person name="Gruffaz C."/>
            <person name="Haugen E."/>
            <person name="Hourcade E."/>
            <person name="Levy R."/>
            <person name="Mangenot S."/>
            <person name="Muller E."/>
            <person name="Nadalig T."/>
            <person name="Pagni M."/>
            <person name="Penny C."/>
            <person name="Peyraud R."/>
            <person name="Robinson D.G."/>
            <person name="Roche D."/>
            <person name="Rouy Z."/>
            <person name="Saenampechek C."/>
            <person name="Salvignol G."/>
            <person name="Vallenet D."/>
            <person name="Wu Z."/>
            <person name="Marx C.J."/>
            <person name="Vorholt J.A."/>
            <person name="Olson M.V."/>
            <person name="Kaul R."/>
            <person name="Weissenbach J."/>
            <person name="Medigue C."/>
            <person name="Lidstrom M.E."/>
        </authorList>
    </citation>
    <scope>NUCLEOTIDE SEQUENCE [LARGE SCALE GENOMIC DNA]</scope>
    <source>
        <strain evidence="7">DSM 6343 / CIP 106787 / DM4</strain>
    </source>
</reference>
<dbReference type="Gene3D" id="2.60.120.10">
    <property type="entry name" value="Jelly Rolls"/>
    <property type="match status" value="1"/>
</dbReference>
<dbReference type="SUPFAM" id="SSF51206">
    <property type="entry name" value="cAMP-binding domain-like"/>
    <property type="match status" value="1"/>
</dbReference>
<feature type="domain" description="HTH crp-type" evidence="5">
    <location>
        <begin position="148"/>
        <end position="222"/>
    </location>
</feature>
<evidence type="ECO:0000256" key="2">
    <source>
        <dbReference type="ARBA" id="ARBA00023125"/>
    </source>
</evidence>
<gene>
    <name evidence="6" type="ORF">METD_I0257</name>
</gene>
<evidence type="ECO:0000256" key="1">
    <source>
        <dbReference type="ARBA" id="ARBA00023015"/>
    </source>
</evidence>
<evidence type="ECO:0000313" key="6">
    <source>
        <dbReference type="EMBL" id="CAX21924.1"/>
    </source>
</evidence>
<dbReference type="CDD" id="cd00038">
    <property type="entry name" value="CAP_ED"/>
    <property type="match status" value="1"/>
</dbReference>
<dbReference type="Proteomes" id="UP000008070">
    <property type="component" value="Chromosome"/>
</dbReference>
<organism evidence="6 7">
    <name type="scientific">Methylorubrum extorquens (strain DSM 6343 / CIP 106787 / DM4)</name>
    <name type="common">Methylobacterium extorquens</name>
    <dbReference type="NCBI Taxonomy" id="661410"/>
    <lineage>
        <taxon>Bacteria</taxon>
        <taxon>Pseudomonadati</taxon>
        <taxon>Pseudomonadota</taxon>
        <taxon>Alphaproteobacteria</taxon>
        <taxon>Hyphomicrobiales</taxon>
        <taxon>Methylobacteriaceae</taxon>
        <taxon>Methylorubrum</taxon>
    </lineage>
</organism>
<name>C7C7Z5_METED</name>
<dbReference type="EMBL" id="FP103042">
    <property type="protein sequence ID" value="CAX21924.1"/>
    <property type="molecule type" value="Genomic_DNA"/>
</dbReference>
<dbReference type="InterPro" id="IPR014710">
    <property type="entry name" value="RmlC-like_jellyroll"/>
</dbReference>
<dbReference type="AlphaFoldDB" id="C7C7Z5"/>
<dbReference type="SUPFAM" id="SSF46785">
    <property type="entry name" value="Winged helix' DNA-binding domain"/>
    <property type="match status" value="1"/>
</dbReference>
<evidence type="ECO:0000256" key="4">
    <source>
        <dbReference type="SAM" id="MobiDB-lite"/>
    </source>
</evidence>
<sequence length="289" mass="30603">MPTREPLARLVRRLEEAGSLGERERQAVLSLRLQPRLVPARADIGVEQDPQAAHLVLRGVACRYHMLSDGTRSIVGLFFPGDLCGGHSASPAKHHGSLGALSPSLVADVPFRTLEALIGDHPGIGRALWWLALVELGIAQQWLANGGLEAERRIAHIVCEILARSEATGMAAVDAFSGGIRQGVIADLAAVCLVHVNRVLHALQDAGLIRLERGVVKVPKPSRLAAYADFDAGYLHLAGRAATEPGSKVSLSCETGRARIRASAGGSGPGARPGSVDDARPCQGHRGWR</sequence>
<protein>
    <submittedName>
        <fullName evidence="6">Transcriptional regulator, Crp/Fnr family</fullName>
    </submittedName>
</protein>
<dbReference type="RefSeq" id="WP_012779065.1">
    <property type="nucleotide sequence ID" value="NC_012988.1"/>
</dbReference>
<dbReference type="InterPro" id="IPR036390">
    <property type="entry name" value="WH_DNA-bd_sf"/>
</dbReference>
<feature type="region of interest" description="Disordered" evidence="4">
    <location>
        <begin position="261"/>
        <end position="289"/>
    </location>
</feature>
<accession>C7C7Z5</accession>
<dbReference type="GO" id="GO:0006355">
    <property type="term" value="P:regulation of DNA-templated transcription"/>
    <property type="evidence" value="ECO:0007669"/>
    <property type="project" value="InterPro"/>
</dbReference>
<keyword evidence="3" id="KW-0804">Transcription</keyword>
<dbReference type="HOGENOM" id="CLU_075053_0_0_5"/>
<dbReference type="InterPro" id="IPR000595">
    <property type="entry name" value="cNMP-bd_dom"/>
</dbReference>
<evidence type="ECO:0000259" key="5">
    <source>
        <dbReference type="PROSITE" id="PS51063"/>
    </source>
</evidence>
<dbReference type="GeneID" id="72987625"/>
<dbReference type="Gene3D" id="1.10.10.10">
    <property type="entry name" value="Winged helix-like DNA-binding domain superfamily/Winged helix DNA-binding domain"/>
    <property type="match status" value="1"/>
</dbReference>
<dbReference type="GO" id="GO:0003677">
    <property type="term" value="F:DNA binding"/>
    <property type="evidence" value="ECO:0007669"/>
    <property type="project" value="UniProtKB-KW"/>
</dbReference>
<dbReference type="Pfam" id="PF13545">
    <property type="entry name" value="HTH_Crp_2"/>
    <property type="match status" value="1"/>
</dbReference>